<dbReference type="CDD" id="cd00067">
    <property type="entry name" value="GAL4"/>
    <property type="match status" value="1"/>
</dbReference>
<dbReference type="PANTHER" id="PTHR31001:SF87">
    <property type="entry name" value="COL-21"/>
    <property type="match status" value="1"/>
</dbReference>
<dbReference type="InParanoid" id="A0A136IXX1"/>
<feature type="region of interest" description="Disordered" evidence="4">
    <location>
        <begin position="605"/>
        <end position="706"/>
    </location>
</feature>
<dbReference type="GO" id="GO:0005634">
    <property type="term" value="C:nucleus"/>
    <property type="evidence" value="ECO:0007669"/>
    <property type="project" value="UniProtKB-SubCell"/>
</dbReference>
<dbReference type="InterPro" id="IPR007219">
    <property type="entry name" value="XnlR_reg_dom"/>
</dbReference>
<keyword evidence="3" id="KW-0539">Nucleus</keyword>
<dbReference type="PROSITE" id="PS00463">
    <property type="entry name" value="ZN2_CY6_FUNGAL_1"/>
    <property type="match status" value="1"/>
</dbReference>
<evidence type="ECO:0000256" key="4">
    <source>
        <dbReference type="SAM" id="MobiDB-lite"/>
    </source>
</evidence>
<dbReference type="InterPro" id="IPR001138">
    <property type="entry name" value="Zn2Cys6_DnaBD"/>
</dbReference>
<feature type="region of interest" description="Disordered" evidence="4">
    <location>
        <begin position="781"/>
        <end position="820"/>
    </location>
</feature>
<proteinExistence type="predicted"/>
<dbReference type="SMART" id="SM00906">
    <property type="entry name" value="Fungal_trans"/>
    <property type="match status" value="1"/>
</dbReference>
<feature type="region of interest" description="Disordered" evidence="4">
    <location>
        <begin position="1"/>
        <end position="30"/>
    </location>
</feature>
<feature type="compositionally biased region" description="Polar residues" evidence="4">
    <location>
        <begin position="674"/>
        <end position="698"/>
    </location>
</feature>
<dbReference type="CDD" id="cd12148">
    <property type="entry name" value="fungal_TF_MHR"/>
    <property type="match status" value="1"/>
</dbReference>
<reference evidence="7" key="1">
    <citation type="submission" date="2016-02" db="EMBL/GenBank/DDBJ databases">
        <title>Draft genome sequence of Microdochium bolleyi, a fungal endophyte of beachgrass.</title>
        <authorList>
            <consortium name="DOE Joint Genome Institute"/>
            <person name="David A.S."/>
            <person name="May G."/>
            <person name="Haridas S."/>
            <person name="Lim J."/>
            <person name="Wang M."/>
            <person name="Labutti K."/>
            <person name="Lipzen A."/>
            <person name="Barry K."/>
            <person name="Grigoriev I.V."/>
        </authorList>
    </citation>
    <scope>NUCLEOTIDE SEQUENCE [LARGE SCALE GENOMIC DNA]</scope>
    <source>
        <strain evidence="7">J235TASD1</strain>
    </source>
</reference>
<evidence type="ECO:0000313" key="6">
    <source>
        <dbReference type="EMBL" id="KXJ89629.1"/>
    </source>
</evidence>
<dbReference type="InterPro" id="IPR050613">
    <property type="entry name" value="Sec_Metabolite_Reg"/>
</dbReference>
<dbReference type="OrthoDB" id="10263753at2759"/>
<dbReference type="GO" id="GO:0008270">
    <property type="term" value="F:zinc ion binding"/>
    <property type="evidence" value="ECO:0007669"/>
    <property type="project" value="InterPro"/>
</dbReference>
<dbReference type="GO" id="GO:0006351">
    <property type="term" value="P:DNA-templated transcription"/>
    <property type="evidence" value="ECO:0007669"/>
    <property type="project" value="InterPro"/>
</dbReference>
<dbReference type="InterPro" id="IPR036864">
    <property type="entry name" value="Zn2-C6_fun-type_DNA-bd_sf"/>
</dbReference>
<dbReference type="GO" id="GO:0000981">
    <property type="term" value="F:DNA-binding transcription factor activity, RNA polymerase II-specific"/>
    <property type="evidence" value="ECO:0007669"/>
    <property type="project" value="InterPro"/>
</dbReference>
<dbReference type="PANTHER" id="PTHR31001">
    <property type="entry name" value="UNCHARACTERIZED TRANSCRIPTIONAL REGULATORY PROTEIN"/>
    <property type="match status" value="1"/>
</dbReference>
<evidence type="ECO:0000313" key="7">
    <source>
        <dbReference type="Proteomes" id="UP000070501"/>
    </source>
</evidence>
<protein>
    <recommendedName>
        <fullName evidence="5">Zn(2)-C6 fungal-type domain-containing protein</fullName>
    </recommendedName>
</protein>
<dbReference type="GO" id="GO:0003677">
    <property type="term" value="F:DNA binding"/>
    <property type="evidence" value="ECO:0007669"/>
    <property type="project" value="InterPro"/>
</dbReference>
<evidence type="ECO:0000256" key="2">
    <source>
        <dbReference type="ARBA" id="ARBA00022723"/>
    </source>
</evidence>
<keyword evidence="2" id="KW-0479">Metal-binding</keyword>
<feature type="region of interest" description="Disordered" evidence="4">
    <location>
        <begin position="63"/>
        <end position="104"/>
    </location>
</feature>
<accession>A0A136IXX1</accession>
<dbReference type="AlphaFoldDB" id="A0A136IXX1"/>
<dbReference type="Proteomes" id="UP000070501">
    <property type="component" value="Unassembled WGS sequence"/>
</dbReference>
<dbReference type="Gene3D" id="4.10.240.10">
    <property type="entry name" value="Zn(2)-C6 fungal-type DNA-binding domain"/>
    <property type="match status" value="1"/>
</dbReference>
<evidence type="ECO:0000259" key="5">
    <source>
        <dbReference type="PROSITE" id="PS50048"/>
    </source>
</evidence>
<comment type="subcellular location">
    <subcellularLocation>
        <location evidence="1">Nucleus</location>
    </subcellularLocation>
</comment>
<feature type="compositionally biased region" description="Low complexity" evidence="4">
    <location>
        <begin position="618"/>
        <end position="654"/>
    </location>
</feature>
<feature type="compositionally biased region" description="Basic residues" evidence="4">
    <location>
        <begin position="86"/>
        <end position="95"/>
    </location>
</feature>
<evidence type="ECO:0000256" key="3">
    <source>
        <dbReference type="ARBA" id="ARBA00023242"/>
    </source>
</evidence>
<keyword evidence="7" id="KW-1185">Reference proteome</keyword>
<dbReference type="SMART" id="SM00066">
    <property type="entry name" value="GAL4"/>
    <property type="match status" value="1"/>
</dbReference>
<feature type="compositionally biased region" description="Gly residues" evidence="4">
    <location>
        <begin position="808"/>
        <end position="820"/>
    </location>
</feature>
<dbReference type="PROSITE" id="PS50048">
    <property type="entry name" value="ZN2_CY6_FUNGAL_2"/>
    <property type="match status" value="1"/>
</dbReference>
<organism evidence="6 7">
    <name type="scientific">Microdochium bolleyi</name>
    <dbReference type="NCBI Taxonomy" id="196109"/>
    <lineage>
        <taxon>Eukaryota</taxon>
        <taxon>Fungi</taxon>
        <taxon>Dikarya</taxon>
        <taxon>Ascomycota</taxon>
        <taxon>Pezizomycotina</taxon>
        <taxon>Sordariomycetes</taxon>
        <taxon>Xylariomycetidae</taxon>
        <taxon>Xylariales</taxon>
        <taxon>Microdochiaceae</taxon>
        <taxon>Microdochium</taxon>
    </lineage>
</organism>
<feature type="domain" description="Zn(2)-C6 fungal-type" evidence="5">
    <location>
        <begin position="35"/>
        <end position="66"/>
    </location>
</feature>
<dbReference type="EMBL" id="KQ964254">
    <property type="protein sequence ID" value="KXJ89629.1"/>
    <property type="molecule type" value="Genomic_DNA"/>
</dbReference>
<dbReference type="Pfam" id="PF00172">
    <property type="entry name" value="Zn_clus"/>
    <property type="match status" value="1"/>
</dbReference>
<feature type="compositionally biased region" description="Basic and acidic residues" evidence="4">
    <location>
        <begin position="782"/>
        <end position="795"/>
    </location>
</feature>
<dbReference type="SUPFAM" id="SSF57701">
    <property type="entry name" value="Zn2/Cys6 DNA-binding domain"/>
    <property type="match status" value="1"/>
</dbReference>
<evidence type="ECO:0000256" key="1">
    <source>
        <dbReference type="ARBA" id="ARBA00004123"/>
    </source>
</evidence>
<name>A0A136IXX1_9PEZI</name>
<dbReference type="STRING" id="196109.A0A136IXX1"/>
<sequence>MSDSDSQPEADEHSSVADQPQAKPPPRKRRRLVISCTECHRRKQKCDRGLPCANCVSRGKESSCRYETGQPVARAPADAAAERSSRQRQHQHHGHTAGSHVTQQGVDLGYTQHGTSTLDVLRRIDNASDGERLASLAAEQGASTAGVRERYKALIRQLPARTYVEDLVGFYFQDINWQYFGVDEIIFRELMAKWYSVPFTVFANVGPQGLEPMLREFPALLFQLSACALLYLRENMFEKFDALKYADMTFDDLAMDYSESGAAILSLLGKRQMTLIAPLAGWVRAKFLKHCGMVTESWHQLGTSIRDAQEIGMHRDEKDPRPGPQDNIEESLDKLWMGQARRRVWITLLAWDIHMGSVLGRTPQCDFATVSETLPIDALQSTDGRRMPMIPRSEDSPPTPLTRAIWMFKLVRPLRDIIGLEKEGPFPKDFSHIDRIQHSLQEMEAQMPACFRLYNPDTRFDHLPECWWLALTRPTLPAILQFGKLALHRPYIFTRAASRLEALKASFGMLDAQRQYFAILNPSHHRMFSLFYGTFDAVVMVASIFILFPREHPELFQQALQHFAWASERFEKMAVRNQLARSARSVLNALHARLKRIGQAEDRIRGAEPASSSHHHTPASAPGSSGLRVSSVPSGSYSSASRSAGLSGSTSGSPVIPTPGSSVSTAGSVPLQIADSSSSSSGTEPQYDNSTSTSSKNNARGPGEADFFTGIGTGTETTAITDWTLPADFDLGSIMPMYPIGDLAMNDLTGLGFLGGDAAIGTSNGLSWGGGEANFIPSTSHNHLDQDQQQQDHHVNHVPTAAPTNGSSGSGGGGDGVGLGVVSGGEEPAVLAANVGGSYQTGISGHPSQGRYATQSVDAAAPWQFGGDFGEDTVWSLFNQIQWSPA</sequence>
<gene>
    <name evidence="6" type="ORF">Micbo1qcDRAFT_136574</name>
</gene>